<keyword evidence="3" id="KW-0560">Oxidoreductase</keyword>
<keyword evidence="2" id="KW-0521">NADP</keyword>
<dbReference type="InterPro" id="IPR008030">
    <property type="entry name" value="NmrA-like"/>
</dbReference>
<organism evidence="5 6">
    <name type="scientific">Periconia digitata</name>
    <dbReference type="NCBI Taxonomy" id="1303443"/>
    <lineage>
        <taxon>Eukaryota</taxon>
        <taxon>Fungi</taxon>
        <taxon>Dikarya</taxon>
        <taxon>Ascomycota</taxon>
        <taxon>Pezizomycotina</taxon>
        <taxon>Dothideomycetes</taxon>
        <taxon>Pleosporomycetidae</taxon>
        <taxon>Pleosporales</taxon>
        <taxon>Massarineae</taxon>
        <taxon>Periconiaceae</taxon>
        <taxon>Periconia</taxon>
    </lineage>
</organism>
<dbReference type="OrthoDB" id="419598at2759"/>
<proteinExistence type="inferred from homology"/>
<reference evidence="5" key="1">
    <citation type="submission" date="2023-01" db="EMBL/GenBank/DDBJ databases">
        <authorList>
            <person name="Van Ghelder C."/>
            <person name="Rancurel C."/>
        </authorList>
    </citation>
    <scope>NUCLEOTIDE SEQUENCE</scope>
    <source>
        <strain evidence="5">CNCM I-4278</strain>
    </source>
</reference>
<dbReference type="PANTHER" id="PTHR42748:SF30">
    <property type="entry name" value="NMRA-LIKE DOMAIN-CONTAINING PROTEIN"/>
    <property type="match status" value="1"/>
</dbReference>
<comment type="caution">
    <text evidence="5">The sequence shown here is derived from an EMBL/GenBank/DDBJ whole genome shotgun (WGS) entry which is preliminary data.</text>
</comment>
<sequence>MSPKTALVIRATGAQGKGTVKALISTGWTVHALVGDASSDRAQALKKFGDGVILHQGTIDDAVSLETAAKGCSAAFLTQMPDLQREDAVAHEAQQASTFLQVAKSVGVKHVVLSTQIALTDPALASNKAWTESALRPSVVGKIEAEKLVRESGIDWTILRPGWFMTNLLPPLLHYFAPGIEQGKLVVSYQADKHLGAVDPDDIGAFAAAAFNAPEKFTGKHIPLLSEVLTTSEVFGQFIRATGKSLKMEYRTEEENMAKAKTDPFILGETLTHGLEKLATMEEMRSWGVHLTPLSEFLKKHKEEVAAI</sequence>
<name>A0A9W4UQ10_9PLEO</name>
<dbReference type="Pfam" id="PF05368">
    <property type="entry name" value="NmrA"/>
    <property type="match status" value="1"/>
</dbReference>
<comment type="similarity">
    <text evidence="1">Belongs to the NmrA-type oxidoreductase family.</text>
</comment>
<dbReference type="SUPFAM" id="SSF51735">
    <property type="entry name" value="NAD(P)-binding Rossmann-fold domains"/>
    <property type="match status" value="1"/>
</dbReference>
<gene>
    <name evidence="5" type="ORF">PDIGIT_LOCUS13376</name>
</gene>
<evidence type="ECO:0000256" key="1">
    <source>
        <dbReference type="ARBA" id="ARBA00006328"/>
    </source>
</evidence>
<evidence type="ECO:0000259" key="4">
    <source>
        <dbReference type="Pfam" id="PF05368"/>
    </source>
</evidence>
<keyword evidence="6" id="KW-1185">Reference proteome</keyword>
<feature type="domain" description="NmrA-like" evidence="4">
    <location>
        <begin position="4"/>
        <end position="273"/>
    </location>
</feature>
<protein>
    <recommendedName>
        <fullName evidence="4">NmrA-like domain-containing protein</fullName>
    </recommendedName>
</protein>
<dbReference type="Proteomes" id="UP001152607">
    <property type="component" value="Unassembled WGS sequence"/>
</dbReference>
<evidence type="ECO:0000313" key="5">
    <source>
        <dbReference type="EMBL" id="CAI6340201.1"/>
    </source>
</evidence>
<dbReference type="AlphaFoldDB" id="A0A9W4UQ10"/>
<dbReference type="PANTHER" id="PTHR42748">
    <property type="entry name" value="NITROGEN METABOLITE REPRESSION PROTEIN NMRA FAMILY MEMBER"/>
    <property type="match status" value="1"/>
</dbReference>
<accession>A0A9W4UQ10</accession>
<evidence type="ECO:0000313" key="6">
    <source>
        <dbReference type="Proteomes" id="UP001152607"/>
    </source>
</evidence>
<dbReference type="InterPro" id="IPR051164">
    <property type="entry name" value="NmrA-like_oxidored"/>
</dbReference>
<dbReference type="Gene3D" id="3.40.50.720">
    <property type="entry name" value="NAD(P)-binding Rossmann-like Domain"/>
    <property type="match status" value="1"/>
</dbReference>
<dbReference type="GO" id="GO:0016491">
    <property type="term" value="F:oxidoreductase activity"/>
    <property type="evidence" value="ECO:0007669"/>
    <property type="project" value="UniProtKB-KW"/>
</dbReference>
<dbReference type="Gene3D" id="3.90.25.10">
    <property type="entry name" value="UDP-galactose 4-epimerase, domain 1"/>
    <property type="match status" value="1"/>
</dbReference>
<evidence type="ECO:0000256" key="2">
    <source>
        <dbReference type="ARBA" id="ARBA00022857"/>
    </source>
</evidence>
<dbReference type="GO" id="GO:0005634">
    <property type="term" value="C:nucleus"/>
    <property type="evidence" value="ECO:0007669"/>
    <property type="project" value="TreeGrafter"/>
</dbReference>
<dbReference type="InterPro" id="IPR036291">
    <property type="entry name" value="NAD(P)-bd_dom_sf"/>
</dbReference>
<evidence type="ECO:0000256" key="3">
    <source>
        <dbReference type="ARBA" id="ARBA00023002"/>
    </source>
</evidence>
<dbReference type="EMBL" id="CAOQHR010000010">
    <property type="protein sequence ID" value="CAI6340201.1"/>
    <property type="molecule type" value="Genomic_DNA"/>
</dbReference>